<comment type="subcellular location">
    <subcellularLocation>
        <location evidence="1">Cell membrane</location>
        <topology evidence="1">Peripheral membrane protein</topology>
        <orientation evidence="1">Cytoplasmic side</orientation>
    </subcellularLocation>
</comment>
<evidence type="ECO:0000256" key="3">
    <source>
        <dbReference type="ARBA" id="ARBA00020392"/>
    </source>
</evidence>
<keyword evidence="6" id="KW-0145">Chemotaxis</keyword>
<comment type="caution">
    <text evidence="12">The sequence shown here is derived from an EMBL/GenBank/DDBJ whole genome shotgun (WGS) entry which is preliminary data.</text>
</comment>
<evidence type="ECO:0000256" key="6">
    <source>
        <dbReference type="ARBA" id="ARBA00022500"/>
    </source>
</evidence>
<evidence type="ECO:0000256" key="5">
    <source>
        <dbReference type="ARBA" id="ARBA00022475"/>
    </source>
</evidence>
<dbReference type="InterPro" id="IPR053716">
    <property type="entry name" value="Flag_assembly_chemotaxis_eff"/>
</dbReference>
<keyword evidence="8" id="KW-0653">Protein transport</keyword>
<evidence type="ECO:0000256" key="2">
    <source>
        <dbReference type="ARBA" id="ARBA00010004"/>
    </source>
</evidence>
<keyword evidence="4" id="KW-0813">Transport</keyword>
<accession>A0ABR5A2L4</accession>
<keyword evidence="11" id="KW-0175">Coiled coil</keyword>
<feature type="coiled-coil region" evidence="11">
    <location>
        <begin position="25"/>
        <end position="59"/>
    </location>
</feature>
<evidence type="ECO:0000256" key="9">
    <source>
        <dbReference type="ARBA" id="ARBA00023136"/>
    </source>
</evidence>
<dbReference type="Gene3D" id="1.10.287.1700">
    <property type="match status" value="1"/>
</dbReference>
<keyword evidence="10" id="KW-1006">Bacterial flagellum protein export</keyword>
<evidence type="ECO:0000256" key="7">
    <source>
        <dbReference type="ARBA" id="ARBA00022795"/>
    </source>
</evidence>
<dbReference type="NCBIfam" id="TIGR02473">
    <property type="entry name" value="flagell_FliJ"/>
    <property type="match status" value="1"/>
</dbReference>
<reference evidence="12 13" key="1">
    <citation type="submission" date="2014-12" db="EMBL/GenBank/DDBJ databases">
        <title>Draft genome sequence of Cohnella kolymensis strain B-2846.</title>
        <authorList>
            <person name="Karlyshev A.V."/>
            <person name="Kudryashova E.B."/>
        </authorList>
    </citation>
    <scope>NUCLEOTIDE SEQUENCE [LARGE SCALE GENOMIC DNA]</scope>
    <source>
        <strain evidence="12 13">VKM B-2846</strain>
    </source>
</reference>
<keyword evidence="9" id="KW-0472">Membrane</keyword>
<evidence type="ECO:0000256" key="1">
    <source>
        <dbReference type="ARBA" id="ARBA00004413"/>
    </source>
</evidence>
<name>A0ABR5A2L4_9BACL</name>
<proteinExistence type="inferred from homology"/>
<evidence type="ECO:0000256" key="4">
    <source>
        <dbReference type="ARBA" id="ARBA00022448"/>
    </source>
</evidence>
<evidence type="ECO:0000256" key="10">
    <source>
        <dbReference type="ARBA" id="ARBA00023225"/>
    </source>
</evidence>
<dbReference type="EMBL" id="JXAL01000023">
    <property type="protein sequence ID" value="KIL35289.1"/>
    <property type="molecule type" value="Genomic_DNA"/>
</dbReference>
<keyword evidence="5" id="KW-1003">Cell membrane</keyword>
<keyword evidence="7" id="KW-1005">Bacterial flagellum biogenesis</keyword>
<keyword evidence="13" id="KW-1185">Reference proteome</keyword>
<evidence type="ECO:0000256" key="11">
    <source>
        <dbReference type="SAM" id="Coils"/>
    </source>
</evidence>
<organism evidence="12 13">
    <name type="scientific">Cohnella kolymensis</name>
    <dbReference type="NCBI Taxonomy" id="1590652"/>
    <lineage>
        <taxon>Bacteria</taxon>
        <taxon>Bacillati</taxon>
        <taxon>Bacillota</taxon>
        <taxon>Bacilli</taxon>
        <taxon>Bacillales</taxon>
        <taxon>Paenibacillaceae</taxon>
        <taxon>Cohnella</taxon>
    </lineage>
</organism>
<protein>
    <recommendedName>
        <fullName evidence="3">Flagellar FliJ protein</fullName>
    </recommendedName>
</protein>
<dbReference type="InterPro" id="IPR012823">
    <property type="entry name" value="Flagell_FliJ"/>
</dbReference>
<evidence type="ECO:0000313" key="12">
    <source>
        <dbReference type="EMBL" id="KIL35289.1"/>
    </source>
</evidence>
<evidence type="ECO:0000256" key="8">
    <source>
        <dbReference type="ARBA" id="ARBA00022927"/>
    </source>
</evidence>
<dbReference type="Proteomes" id="UP000054526">
    <property type="component" value="Unassembled WGS sequence"/>
</dbReference>
<sequence length="147" mass="16979">MTFRYALQKVVDLKGSEKSLAEWEYAASLGKLKDEEERFRELLEERASVEQELQAASERPTPLAKLTMLQRYIEILDERIIRQTEGVRCAASDVQTSQGRLTDKMIDEKVWLNAREKAYDRFKHDKLAKEQGELDEMAIVRSSAARG</sequence>
<dbReference type="Pfam" id="PF02050">
    <property type="entry name" value="FliJ"/>
    <property type="match status" value="1"/>
</dbReference>
<dbReference type="RefSeq" id="WP_041064663.1">
    <property type="nucleotide sequence ID" value="NZ_JXAL01000023.1"/>
</dbReference>
<evidence type="ECO:0000313" key="13">
    <source>
        <dbReference type="Proteomes" id="UP000054526"/>
    </source>
</evidence>
<gene>
    <name evidence="12" type="ORF">SD71_14740</name>
</gene>
<comment type="similarity">
    <text evidence="2">Belongs to the FliJ family.</text>
</comment>